<dbReference type="SMART" id="SM00834">
    <property type="entry name" value="CxxC_CXXC_SSSS"/>
    <property type="match status" value="1"/>
</dbReference>
<evidence type="ECO:0000259" key="1">
    <source>
        <dbReference type="SMART" id="SM00834"/>
    </source>
</evidence>
<dbReference type="Pfam" id="PF09723">
    <property type="entry name" value="Zn_ribbon_8"/>
    <property type="match status" value="1"/>
</dbReference>
<protein>
    <submittedName>
        <fullName evidence="2">Zinc ribbon domain-containing protein</fullName>
    </submittedName>
</protein>
<dbReference type="PANTHER" id="PTHR34404">
    <property type="entry name" value="REGULATORY PROTEIN, FMDB FAMILY"/>
    <property type="match status" value="1"/>
</dbReference>
<dbReference type="RefSeq" id="WP_204469280.1">
    <property type="nucleotide sequence ID" value="NZ_JACLYU010000012.1"/>
</dbReference>
<dbReference type="PANTHER" id="PTHR34404:SF2">
    <property type="entry name" value="CONSERVED SERINE RICH PROTEIN"/>
    <property type="match status" value="1"/>
</dbReference>
<feature type="domain" description="Putative regulatory protein FmdB zinc ribbon" evidence="1">
    <location>
        <begin position="1"/>
        <end position="42"/>
    </location>
</feature>
<evidence type="ECO:0000313" key="3">
    <source>
        <dbReference type="Proteomes" id="UP000718821"/>
    </source>
</evidence>
<keyword evidence="3" id="KW-1185">Reference proteome</keyword>
<proteinExistence type="predicted"/>
<dbReference type="NCBIfam" id="TIGR02605">
    <property type="entry name" value="CxxC_CxxC_SSSS"/>
    <property type="match status" value="1"/>
</dbReference>
<comment type="caution">
    <text evidence="2">The sequence shown here is derived from an EMBL/GenBank/DDBJ whole genome shotgun (WGS) entry which is preliminary data.</text>
</comment>
<reference evidence="2" key="1">
    <citation type="submission" date="2020-08" db="EMBL/GenBank/DDBJ databases">
        <authorList>
            <person name="Cejkova D."/>
            <person name="Kubasova T."/>
            <person name="Jahodarova E."/>
            <person name="Rychlik I."/>
        </authorList>
    </citation>
    <scope>NUCLEOTIDE SEQUENCE</scope>
    <source>
        <strain evidence="2">An836</strain>
    </source>
</reference>
<sequence length="63" mass="7259">MPTYHYRCKGCGYDFTEQQSFEDDPITVCPQCHEEQVRKVFSAVPIEFKGSGFYRTDGAKKSD</sequence>
<dbReference type="AlphaFoldDB" id="A0A938WYH3"/>
<organism evidence="2 3">
    <name type="scientific">Bifidobacterium pullorum subsp. saeculare</name>
    <dbReference type="NCBI Taxonomy" id="78257"/>
    <lineage>
        <taxon>Bacteria</taxon>
        <taxon>Bacillati</taxon>
        <taxon>Actinomycetota</taxon>
        <taxon>Actinomycetes</taxon>
        <taxon>Bifidobacteriales</taxon>
        <taxon>Bifidobacteriaceae</taxon>
        <taxon>Bifidobacterium</taxon>
    </lineage>
</organism>
<reference evidence="2" key="2">
    <citation type="journal article" date="2021" name="Sci. Rep.">
        <title>The distribution of antibiotic resistance genes in chicken gut microbiota commensals.</title>
        <authorList>
            <person name="Juricova H."/>
            <person name="Matiasovicova J."/>
            <person name="Kubasova T."/>
            <person name="Cejkova D."/>
            <person name="Rychlik I."/>
        </authorList>
    </citation>
    <scope>NUCLEOTIDE SEQUENCE</scope>
    <source>
        <strain evidence="2">An836</strain>
    </source>
</reference>
<gene>
    <name evidence="2" type="ORF">H7U32_06785</name>
</gene>
<dbReference type="InterPro" id="IPR013429">
    <property type="entry name" value="Regulatory_FmdB_Zinc_ribbon"/>
</dbReference>
<dbReference type="EMBL" id="JACLYU010000012">
    <property type="protein sequence ID" value="MBM6700012.1"/>
    <property type="molecule type" value="Genomic_DNA"/>
</dbReference>
<dbReference type="Proteomes" id="UP000718821">
    <property type="component" value="Unassembled WGS sequence"/>
</dbReference>
<evidence type="ECO:0000313" key="2">
    <source>
        <dbReference type="EMBL" id="MBM6700012.1"/>
    </source>
</evidence>
<name>A0A938WYH3_9BIFI</name>
<accession>A0A938WYH3</accession>